<feature type="binding site" evidence="7">
    <location>
        <position position="287"/>
    </location>
    <ligand>
        <name>Mg(2+)</name>
        <dbReference type="ChEBI" id="CHEBI:18420"/>
    </ligand>
</feature>
<organism evidence="10 11">
    <name type="scientific">Paraburkholderia phenoliruptrix BR3459a</name>
    <dbReference type="NCBI Taxonomy" id="1229205"/>
    <lineage>
        <taxon>Bacteria</taxon>
        <taxon>Pseudomonadati</taxon>
        <taxon>Pseudomonadota</taxon>
        <taxon>Betaproteobacteria</taxon>
        <taxon>Burkholderiales</taxon>
        <taxon>Burkholderiaceae</taxon>
        <taxon>Paraburkholderia</taxon>
    </lineage>
</organism>
<keyword evidence="7" id="KW-0460">Magnesium</keyword>
<feature type="compositionally biased region" description="Low complexity" evidence="8">
    <location>
        <begin position="1"/>
        <end position="16"/>
    </location>
</feature>
<feature type="transmembrane region" description="Helical" evidence="9">
    <location>
        <begin position="311"/>
        <end position="335"/>
    </location>
</feature>
<keyword evidence="3 10" id="KW-0808">Transferase</keyword>
<evidence type="ECO:0000256" key="5">
    <source>
        <dbReference type="ARBA" id="ARBA00022989"/>
    </source>
</evidence>
<evidence type="ECO:0000256" key="6">
    <source>
        <dbReference type="ARBA" id="ARBA00023136"/>
    </source>
</evidence>
<feature type="transmembrane region" description="Helical" evidence="9">
    <location>
        <begin position="147"/>
        <end position="171"/>
    </location>
</feature>
<keyword evidence="5 9" id="KW-1133">Transmembrane helix</keyword>
<proteinExistence type="predicted"/>
<feature type="transmembrane region" description="Helical" evidence="9">
    <location>
        <begin position="207"/>
        <end position="226"/>
    </location>
</feature>
<feature type="transmembrane region" description="Helical" evidence="9">
    <location>
        <begin position="233"/>
        <end position="253"/>
    </location>
</feature>
<feature type="transmembrane region" description="Helical" evidence="9">
    <location>
        <begin position="386"/>
        <end position="406"/>
    </location>
</feature>
<evidence type="ECO:0000256" key="4">
    <source>
        <dbReference type="ARBA" id="ARBA00022692"/>
    </source>
</evidence>
<evidence type="ECO:0000256" key="1">
    <source>
        <dbReference type="ARBA" id="ARBA00004651"/>
    </source>
</evidence>
<sequence>MPRAGPPLAQAGAAAPDTRALAASGRPTDRPFCTGGSAGRRIAGGHGANPLGVGLDTSVFHRRRTGGHGPLVPHYTGRSRVLTYLATLPAWAAAALIALASACACGAILWTLLRTGLAWRLATDVPNDRSLHNAPTPRVGGWGVVPVGVIATLLLAPGLWFSALGTAFLAAVSQIDDRRGLPARVRFAAHVLAVVGLVSLFAASAPWWALAILAFLMLWLVNLYNFMDGADGLAGGMALFGFAGYAVAALLSGHPSPELAWSSVAVSGAALGFLFFNFHPARIFLGDAGSISLGFLAGAFGYWGWRGGVWPIWFPAMVFAPFIADASVTLARRLLRGERFWQPHREHYYQRMVRSGVGHARTALAWYVVMATGIMLAVFALGRDAIVQWCIVAGWVVVLFLAGVVVDMRWRRFQSTLSDE</sequence>
<dbReference type="Pfam" id="PF00953">
    <property type="entry name" value="Glycos_transf_4"/>
    <property type="match status" value="1"/>
</dbReference>
<comment type="cofactor">
    <cofactor evidence="7">
        <name>Mg(2+)</name>
        <dbReference type="ChEBI" id="CHEBI:18420"/>
    </cofactor>
</comment>
<comment type="subcellular location">
    <subcellularLocation>
        <location evidence="1">Cell membrane</location>
        <topology evidence="1">Multi-pass membrane protein</topology>
    </subcellularLocation>
</comment>
<feature type="transmembrane region" description="Helical" evidence="9">
    <location>
        <begin position="283"/>
        <end position="305"/>
    </location>
</feature>
<evidence type="ECO:0000256" key="8">
    <source>
        <dbReference type="SAM" id="MobiDB-lite"/>
    </source>
</evidence>
<dbReference type="PATRIC" id="fig|1229205.11.peg.742"/>
<keyword evidence="4 9" id="KW-0812">Transmembrane</keyword>
<dbReference type="KEGG" id="bpx:BUPH_05537"/>
<feature type="transmembrane region" description="Helical" evidence="9">
    <location>
        <begin position="88"/>
        <end position="113"/>
    </location>
</feature>
<gene>
    <name evidence="10" type="ORF">BUPH_05537</name>
</gene>
<protein>
    <submittedName>
        <fullName evidence="10">Glucosyll transferase, family 4, conserved region</fullName>
    </submittedName>
</protein>
<feature type="compositionally biased region" description="Gly residues" evidence="8">
    <location>
        <begin position="36"/>
        <end position="45"/>
    </location>
</feature>
<feature type="binding site" evidence="7">
    <location>
        <position position="225"/>
    </location>
    <ligand>
        <name>Mg(2+)</name>
        <dbReference type="ChEBI" id="CHEBI:18420"/>
    </ligand>
</feature>
<dbReference type="CDD" id="cd06854">
    <property type="entry name" value="GT_WbpL_WbcO_like"/>
    <property type="match status" value="1"/>
</dbReference>
<evidence type="ECO:0000313" key="10">
    <source>
        <dbReference type="EMBL" id="AFT84808.1"/>
    </source>
</evidence>
<dbReference type="GO" id="GO:0044038">
    <property type="term" value="P:cell wall macromolecule biosynthetic process"/>
    <property type="evidence" value="ECO:0007669"/>
    <property type="project" value="TreeGrafter"/>
</dbReference>
<dbReference type="GO" id="GO:0016780">
    <property type="term" value="F:phosphotransferase activity, for other substituted phosphate groups"/>
    <property type="evidence" value="ECO:0007669"/>
    <property type="project" value="InterPro"/>
</dbReference>
<name>K0DLX4_9BURK</name>
<dbReference type="GO" id="GO:0005886">
    <property type="term" value="C:plasma membrane"/>
    <property type="evidence" value="ECO:0007669"/>
    <property type="project" value="UniProtKB-SubCell"/>
</dbReference>
<evidence type="ECO:0000256" key="3">
    <source>
        <dbReference type="ARBA" id="ARBA00022679"/>
    </source>
</evidence>
<dbReference type="PANTHER" id="PTHR22926:SF3">
    <property type="entry name" value="UNDECAPRENYL-PHOSPHATE ALPHA-N-ACETYLGLUCOSAMINYL 1-PHOSPHATE TRANSFERASE"/>
    <property type="match status" value="1"/>
</dbReference>
<dbReference type="InterPro" id="IPR000715">
    <property type="entry name" value="Glycosyl_transferase_4"/>
</dbReference>
<feature type="region of interest" description="Disordered" evidence="8">
    <location>
        <begin position="1"/>
        <end position="45"/>
    </location>
</feature>
<evidence type="ECO:0000313" key="11">
    <source>
        <dbReference type="Proteomes" id="UP000010105"/>
    </source>
</evidence>
<dbReference type="Proteomes" id="UP000010105">
    <property type="component" value="Chromosome 1"/>
</dbReference>
<dbReference type="STRING" id="1229205.BUPH_05537"/>
<keyword evidence="2" id="KW-1003">Cell membrane</keyword>
<dbReference type="EMBL" id="CP003863">
    <property type="protein sequence ID" value="AFT84808.1"/>
    <property type="molecule type" value="Genomic_DNA"/>
</dbReference>
<dbReference type="GO" id="GO:0046872">
    <property type="term" value="F:metal ion binding"/>
    <property type="evidence" value="ECO:0007669"/>
    <property type="project" value="UniProtKB-KW"/>
</dbReference>
<evidence type="ECO:0000256" key="7">
    <source>
        <dbReference type="PIRSR" id="PIRSR600715-1"/>
    </source>
</evidence>
<dbReference type="GO" id="GO:0071555">
    <property type="term" value="P:cell wall organization"/>
    <property type="evidence" value="ECO:0007669"/>
    <property type="project" value="TreeGrafter"/>
</dbReference>
<accession>K0DLX4</accession>
<reference evidence="10 11" key="1">
    <citation type="journal article" date="2012" name="J. Bacteriol.">
        <title>Complete Genome Sequence of Burkholderia phenoliruptrix BR3459a (CLA1), a Heat-Tolerant, Nitrogen-Fixing Symbiont of Mimosa flocculosa.</title>
        <authorList>
            <person name="de Oliveira Cunha C."/>
            <person name="Goda Zuleta L.F."/>
            <person name="Paula de Almeida L.G."/>
            <person name="Prioli Ciapina L."/>
            <person name="Lustrino Borges W."/>
            <person name="Pitard R.M."/>
            <person name="Baldani J.I."/>
            <person name="Straliotto R."/>
            <person name="de Faria S.M."/>
            <person name="Hungria M."/>
            <person name="Sousa Cavada B."/>
            <person name="Mercante F.M."/>
            <person name="Ribeiro de Vasconcelos A.T."/>
        </authorList>
    </citation>
    <scope>NUCLEOTIDE SEQUENCE [LARGE SCALE GENOMIC DNA]</scope>
    <source>
        <strain evidence="10 11">BR3459a</strain>
    </source>
</reference>
<dbReference type="GO" id="GO:0009103">
    <property type="term" value="P:lipopolysaccharide biosynthetic process"/>
    <property type="evidence" value="ECO:0007669"/>
    <property type="project" value="TreeGrafter"/>
</dbReference>
<dbReference type="HOGENOM" id="CLU_023982_3_0_4"/>
<dbReference type="PANTHER" id="PTHR22926">
    <property type="entry name" value="PHOSPHO-N-ACETYLMURAMOYL-PENTAPEPTIDE-TRANSFERASE"/>
    <property type="match status" value="1"/>
</dbReference>
<dbReference type="eggNOG" id="COG0472">
    <property type="taxonomic scope" value="Bacteria"/>
</dbReference>
<feature type="transmembrane region" description="Helical" evidence="9">
    <location>
        <begin position="356"/>
        <end position="380"/>
    </location>
</feature>
<evidence type="ECO:0000256" key="9">
    <source>
        <dbReference type="SAM" id="Phobius"/>
    </source>
</evidence>
<keyword evidence="6 9" id="KW-0472">Membrane</keyword>
<feature type="transmembrane region" description="Helical" evidence="9">
    <location>
        <begin position="183"/>
        <end position="201"/>
    </location>
</feature>
<evidence type="ECO:0000256" key="2">
    <source>
        <dbReference type="ARBA" id="ARBA00022475"/>
    </source>
</evidence>
<keyword evidence="7" id="KW-0479">Metal-binding</keyword>
<dbReference type="AlphaFoldDB" id="K0DLX4"/>
<feature type="transmembrane region" description="Helical" evidence="9">
    <location>
        <begin position="259"/>
        <end position="276"/>
    </location>
</feature>